<dbReference type="RefSeq" id="WP_216008494.1">
    <property type="nucleotide sequence ID" value="NZ_JAHKPV010000019.1"/>
</dbReference>
<dbReference type="EMBL" id="JAHKPV010000019">
    <property type="protein sequence ID" value="MBU2874673.1"/>
    <property type="molecule type" value="Genomic_DNA"/>
</dbReference>
<evidence type="ECO:0000259" key="2">
    <source>
        <dbReference type="Pfam" id="PF06863"/>
    </source>
</evidence>
<gene>
    <name evidence="3" type="ORF">KO508_11760</name>
</gene>
<dbReference type="Pfam" id="PF06742">
    <property type="entry name" value="DUF1214"/>
    <property type="match status" value="1"/>
</dbReference>
<protein>
    <submittedName>
        <fullName evidence="3">DUF1254 domain-containing protein</fullName>
    </submittedName>
</protein>
<evidence type="ECO:0000313" key="4">
    <source>
        <dbReference type="Proteomes" id="UP000753376"/>
    </source>
</evidence>
<organism evidence="3 4">
    <name type="scientific">Marinobacter salexigens</name>
    <dbReference type="NCBI Taxonomy" id="1925763"/>
    <lineage>
        <taxon>Bacteria</taxon>
        <taxon>Pseudomonadati</taxon>
        <taxon>Pseudomonadota</taxon>
        <taxon>Gammaproteobacteria</taxon>
        <taxon>Pseudomonadales</taxon>
        <taxon>Marinobacteraceae</taxon>
        <taxon>Marinobacter</taxon>
    </lineage>
</organism>
<dbReference type="PANTHER" id="PTHR36509:SF2">
    <property type="entry name" value="BLL3101 PROTEIN"/>
    <property type="match status" value="1"/>
</dbReference>
<dbReference type="Pfam" id="PF06863">
    <property type="entry name" value="DUF1254"/>
    <property type="match status" value="1"/>
</dbReference>
<name>A0ABS6ABQ6_9GAMM</name>
<dbReference type="PANTHER" id="PTHR36509">
    <property type="entry name" value="BLL3101 PROTEIN"/>
    <property type="match status" value="1"/>
</dbReference>
<keyword evidence="4" id="KW-1185">Reference proteome</keyword>
<comment type="caution">
    <text evidence="3">The sequence shown here is derived from an EMBL/GenBank/DDBJ whole genome shotgun (WGS) entry which is preliminary data.</text>
</comment>
<dbReference type="Proteomes" id="UP000753376">
    <property type="component" value="Unassembled WGS sequence"/>
</dbReference>
<proteinExistence type="predicted"/>
<reference evidence="3 4" key="1">
    <citation type="submission" date="2021-05" db="EMBL/GenBank/DDBJ databases">
        <title>Draft genomes of bacteria isolated from model marine particles.</title>
        <authorList>
            <person name="Datta M.S."/>
            <person name="Schwartzman J.A."/>
            <person name="Enke T.N."/>
            <person name="Saavedra J."/>
            <person name="Cermak N."/>
            <person name="Cordero O.X."/>
        </authorList>
    </citation>
    <scope>NUCLEOTIDE SEQUENCE [LARGE SCALE GENOMIC DNA]</scope>
    <source>
        <strain evidence="3 4">D2M19</strain>
    </source>
</reference>
<feature type="domain" description="DUF1254" evidence="2">
    <location>
        <begin position="49"/>
        <end position="176"/>
    </location>
</feature>
<dbReference type="InterPro" id="IPR010621">
    <property type="entry name" value="DUF1214"/>
</dbReference>
<dbReference type="InterPro" id="IPR010679">
    <property type="entry name" value="DUF1254"/>
</dbReference>
<sequence length="434" mass="49262">MTAHSSLANRRRKDWLKFLEDTARDGYLFSLPLVVMEDIRQKRIKKKGMNEWLHSKKLLNANSRVVTMPNNDTLYSDAWLDLTSGPVTIKVPAIIDRYYSLALMDYYTNNFEIISSRTIGALGGEFNIYPPLSDIPDGDNSAIRSPTPYVWALVRILIDGDEDLDEVRALQDQFEISAKETGHHPESIESNRLSEWNEYFEASNLLIRCNYPRASDRGIISRLAVAGLGDGSGFDPLSFGDEEREAIAKGVKKARDALDSIQAQYEMRSDGWSYFSGAIGDFRNKYSLRAAVAIHSLAALVPEEATYMRSYNEQGGEYLDGRQNWRLHFSADKLPPVEAFWSLTLYEPTGEGLFFFYENSENRYAIGDRTKELSYNQDGSLDLYIGNQDPGVSKRSNWLPGPSGPFVLLFRAYLAKPEMISGVYFLPRIEKVQR</sequence>
<evidence type="ECO:0000313" key="3">
    <source>
        <dbReference type="EMBL" id="MBU2874673.1"/>
    </source>
</evidence>
<accession>A0ABS6ABQ6</accession>
<feature type="domain" description="DUF1214" evidence="1">
    <location>
        <begin position="304"/>
        <end position="416"/>
    </location>
</feature>
<evidence type="ECO:0000259" key="1">
    <source>
        <dbReference type="Pfam" id="PF06742"/>
    </source>
</evidence>